<evidence type="ECO:0000313" key="1">
    <source>
        <dbReference type="EMBL" id="KAL0564784.1"/>
    </source>
</evidence>
<accession>A0ABR3EPH2</accession>
<comment type="caution">
    <text evidence="1">The sequence shown here is derived from an EMBL/GenBank/DDBJ whole genome shotgun (WGS) entry which is preliminary data.</text>
</comment>
<organism evidence="1 2">
    <name type="scientific">Marasmius crinis-equi</name>
    <dbReference type="NCBI Taxonomy" id="585013"/>
    <lineage>
        <taxon>Eukaryota</taxon>
        <taxon>Fungi</taxon>
        <taxon>Dikarya</taxon>
        <taxon>Basidiomycota</taxon>
        <taxon>Agaricomycotina</taxon>
        <taxon>Agaricomycetes</taxon>
        <taxon>Agaricomycetidae</taxon>
        <taxon>Agaricales</taxon>
        <taxon>Marasmiineae</taxon>
        <taxon>Marasmiaceae</taxon>
        <taxon>Marasmius</taxon>
    </lineage>
</organism>
<keyword evidence="2" id="KW-1185">Reference proteome</keyword>
<reference evidence="1 2" key="1">
    <citation type="submission" date="2024-02" db="EMBL/GenBank/DDBJ databases">
        <title>A draft genome for the cacao thread blight pathogen Marasmius crinis-equi.</title>
        <authorList>
            <person name="Cohen S.P."/>
            <person name="Baruah I.K."/>
            <person name="Amoako-Attah I."/>
            <person name="Bukari Y."/>
            <person name="Meinhardt L.W."/>
            <person name="Bailey B.A."/>
        </authorList>
    </citation>
    <scope>NUCLEOTIDE SEQUENCE [LARGE SCALE GENOMIC DNA]</scope>
    <source>
        <strain evidence="1 2">GH-76</strain>
    </source>
</reference>
<name>A0ABR3EPH2_9AGAR</name>
<proteinExistence type="predicted"/>
<sequence>MSDFLRNARDFSIGDHATFNSVQGNQYTNNNYHVTNTSTAVVKRKPLWMRLLGKESEYDQYEEVKRGDVKLIREVSSHVPRHENYIQGRYTYKDSKCTKTVSAGQIIGRGDSMMTVVSYEGPEAQKEWKRDFKQCSSTLCARNAHLLGINQSKIPLLIFTSELIPAAQFLVDVGPLGRAYLFTLSVSAQFDCLWTEMWMDPQHGVLCRGPEGPQRELQIGYRLLLDESLDTPPTMELLQDDICTRFLVSLDIDDDVAFGLSGAYSDCSVIEVVDKSDPRAPFWEPTLDHFKVTQPVVVSSLTSTLVAVKTQILNWCGSDDLNKWVLLANGMTSWLI</sequence>
<dbReference type="EMBL" id="JBAHYK010002584">
    <property type="protein sequence ID" value="KAL0564784.1"/>
    <property type="molecule type" value="Genomic_DNA"/>
</dbReference>
<gene>
    <name evidence="1" type="ORF">V5O48_017254</name>
</gene>
<evidence type="ECO:0000313" key="2">
    <source>
        <dbReference type="Proteomes" id="UP001465976"/>
    </source>
</evidence>
<dbReference type="Proteomes" id="UP001465976">
    <property type="component" value="Unassembled WGS sequence"/>
</dbReference>
<protein>
    <submittedName>
        <fullName evidence="1">Uncharacterized protein</fullName>
    </submittedName>
</protein>